<sequence length="749" mass="85300">MVMTIERNVRQGWMPSAAQEAILKALMGHWLVKPLHSYLKVYSRVATYVHYRAEWLRMGIYVTDPVAQHLVDKLLKKFAGELKCVLCKEIIASIMTKQQTLMQFACATVEKYHLPVIPNPIPQSILATLAMLHAVGTDKASAKDETRYWKLVEEKLDALYNMLLALTKPEVEDEEYGGLPKRPWIQDFPPEFDVAAVLREAKTEFETLRDKKAAAGEESWHPFASRDEWELTHWLMTAGLSQMATDNYLNLPITRECTNLSFYNKRAFYQKIDALPQGPSWSCEPWEVTGDLLDEKGQPCKETLELWKRDPVECIKELIGNPAFKDAIRYAPEKVFADCNGDTRIYDETWTGQWWWDLQEIMPDGATIAPVILSSDKTQLSNFSGDKSAWPVYLSIRNIGKSTRRQPSAHATILIGYLPVTKLECFSEGQRSIEGVRLFHSCMRSLLDPLIKADKDGVEMVCADRCVRRVYPILAAYIVDHPEQCLVSGCRESHCPKCTVSPNQRGEPLHSLMRDPDVIETVLSEASQGLKPDNFKDLGLKLIDPFWRELPHCNIFACITPDILHQLHKGVFKDHLVNWVTQCMNGNAAEVDRHFKAMTTHPDLRHFNKGISLISQWMGAEYKNMEKVFLGVIMGASDPAVLCAVRSVLDFIYYAHFEAHTDDSIAKLEAAWKGFHANKHVFVEKSIRKDFNIPKAHSAEHYGGSIRSLGTVDRFNTENSECLHIDFAKRAYSATNKKAYLKQMTAWLT</sequence>
<accession>A0A401H227</accession>
<evidence type="ECO:0000313" key="1">
    <source>
        <dbReference type="EMBL" id="GBE88491.1"/>
    </source>
</evidence>
<proteinExistence type="predicted"/>
<dbReference type="RefSeq" id="XP_027619404.1">
    <property type="nucleotide sequence ID" value="XM_027763603.1"/>
</dbReference>
<dbReference type="OrthoDB" id="2418900at2759"/>
<dbReference type="InterPro" id="IPR041078">
    <property type="entry name" value="Plavaka"/>
</dbReference>
<dbReference type="STRING" id="139825.A0A401H227"/>
<dbReference type="Proteomes" id="UP000287166">
    <property type="component" value="Unassembled WGS sequence"/>
</dbReference>
<dbReference type="InParanoid" id="A0A401H227"/>
<dbReference type="EMBL" id="BFAD01000013">
    <property type="protein sequence ID" value="GBE88491.1"/>
    <property type="molecule type" value="Genomic_DNA"/>
</dbReference>
<comment type="caution">
    <text evidence="1">The sequence shown here is derived from an EMBL/GenBank/DDBJ whole genome shotgun (WGS) entry which is preliminary data.</text>
</comment>
<dbReference type="Pfam" id="PF18759">
    <property type="entry name" value="Plavaka"/>
    <property type="match status" value="1"/>
</dbReference>
<dbReference type="GeneID" id="38785408"/>
<dbReference type="AlphaFoldDB" id="A0A401H227"/>
<evidence type="ECO:0000313" key="2">
    <source>
        <dbReference type="Proteomes" id="UP000287166"/>
    </source>
</evidence>
<organism evidence="1 2">
    <name type="scientific">Sparassis crispa</name>
    <dbReference type="NCBI Taxonomy" id="139825"/>
    <lineage>
        <taxon>Eukaryota</taxon>
        <taxon>Fungi</taxon>
        <taxon>Dikarya</taxon>
        <taxon>Basidiomycota</taxon>
        <taxon>Agaricomycotina</taxon>
        <taxon>Agaricomycetes</taxon>
        <taxon>Polyporales</taxon>
        <taxon>Sparassidaceae</taxon>
        <taxon>Sparassis</taxon>
    </lineage>
</organism>
<name>A0A401H227_9APHY</name>
<keyword evidence="2" id="KW-1185">Reference proteome</keyword>
<gene>
    <name evidence="1" type="ORF">SCP_1303070</name>
</gene>
<protein>
    <submittedName>
        <fullName evidence="1">Uncharacterized protein</fullName>
    </submittedName>
</protein>
<reference evidence="1 2" key="1">
    <citation type="journal article" date="2018" name="Sci. Rep.">
        <title>Genome sequence of the cauliflower mushroom Sparassis crispa (Hanabiratake) and its association with beneficial usage.</title>
        <authorList>
            <person name="Kiyama R."/>
            <person name="Furutani Y."/>
            <person name="Kawaguchi K."/>
            <person name="Nakanishi T."/>
        </authorList>
    </citation>
    <scope>NUCLEOTIDE SEQUENCE [LARGE SCALE GENOMIC DNA]</scope>
</reference>